<dbReference type="AlphaFoldDB" id="A0A840IYT6"/>
<comment type="caution">
    <text evidence="4">The sequence shown here is derived from an EMBL/GenBank/DDBJ whole genome shotgun (WGS) entry which is preliminary data.</text>
</comment>
<evidence type="ECO:0000259" key="3">
    <source>
        <dbReference type="PROSITE" id="PS51186"/>
    </source>
</evidence>
<dbReference type="Pfam" id="PF13302">
    <property type="entry name" value="Acetyltransf_3"/>
    <property type="match status" value="1"/>
</dbReference>
<organism evidence="4 5">
    <name type="scientific">Amycolatopsis jiangsuensis</name>
    <dbReference type="NCBI Taxonomy" id="1181879"/>
    <lineage>
        <taxon>Bacteria</taxon>
        <taxon>Bacillati</taxon>
        <taxon>Actinomycetota</taxon>
        <taxon>Actinomycetes</taxon>
        <taxon>Pseudonocardiales</taxon>
        <taxon>Pseudonocardiaceae</taxon>
        <taxon>Amycolatopsis</taxon>
    </lineage>
</organism>
<dbReference type="Proteomes" id="UP000581769">
    <property type="component" value="Unassembled WGS sequence"/>
</dbReference>
<dbReference type="InterPro" id="IPR000182">
    <property type="entry name" value="GNAT_dom"/>
</dbReference>
<dbReference type="EMBL" id="JACHMG010000001">
    <property type="protein sequence ID" value="MBB4686990.1"/>
    <property type="molecule type" value="Genomic_DNA"/>
</dbReference>
<protein>
    <submittedName>
        <fullName evidence="4">RimJ/RimL family protein N-acetyltransferase</fullName>
    </submittedName>
</protein>
<dbReference type="SUPFAM" id="SSF55729">
    <property type="entry name" value="Acyl-CoA N-acyltransferases (Nat)"/>
    <property type="match status" value="1"/>
</dbReference>
<sequence length="155" mass="16783">MTPPAVTARDATEADAELLLSWRNDPRTREASRSTGVIALADHQRWLHGVLADRDRMLLVVEQDAAPVGTVRFDHEGAGEWEVSITLAPRSRGRGLSRIVLAEGERILAQRRGAVAVLAAVHPDNAASGALFERSGYREGAPAGNGFRRLRKTLG</sequence>
<dbReference type="Gene3D" id="3.40.630.30">
    <property type="match status" value="1"/>
</dbReference>
<dbReference type="InterPro" id="IPR016181">
    <property type="entry name" value="Acyl_CoA_acyltransferase"/>
</dbReference>
<keyword evidence="5" id="KW-1185">Reference proteome</keyword>
<feature type="domain" description="N-acetyltransferase" evidence="3">
    <location>
        <begin position="6"/>
        <end position="155"/>
    </location>
</feature>
<dbReference type="RefSeq" id="WP_184781764.1">
    <property type="nucleotide sequence ID" value="NZ_JACHMG010000001.1"/>
</dbReference>
<reference evidence="4 5" key="1">
    <citation type="submission" date="2020-08" db="EMBL/GenBank/DDBJ databases">
        <title>Sequencing the genomes of 1000 actinobacteria strains.</title>
        <authorList>
            <person name="Klenk H.-P."/>
        </authorList>
    </citation>
    <scope>NUCLEOTIDE SEQUENCE [LARGE SCALE GENOMIC DNA]</scope>
    <source>
        <strain evidence="4 5">DSM 45859</strain>
    </source>
</reference>
<proteinExistence type="predicted"/>
<keyword evidence="2" id="KW-0012">Acyltransferase</keyword>
<evidence type="ECO:0000256" key="1">
    <source>
        <dbReference type="ARBA" id="ARBA00022679"/>
    </source>
</evidence>
<name>A0A840IYT6_9PSEU</name>
<dbReference type="GO" id="GO:0016747">
    <property type="term" value="F:acyltransferase activity, transferring groups other than amino-acyl groups"/>
    <property type="evidence" value="ECO:0007669"/>
    <property type="project" value="InterPro"/>
</dbReference>
<dbReference type="PANTHER" id="PTHR43877:SF2">
    <property type="entry name" value="AMINOALKYLPHOSPHONATE N-ACETYLTRANSFERASE-RELATED"/>
    <property type="match status" value="1"/>
</dbReference>
<dbReference type="PANTHER" id="PTHR43877">
    <property type="entry name" value="AMINOALKYLPHOSPHONATE N-ACETYLTRANSFERASE-RELATED-RELATED"/>
    <property type="match status" value="1"/>
</dbReference>
<dbReference type="PROSITE" id="PS51186">
    <property type="entry name" value="GNAT"/>
    <property type="match status" value="1"/>
</dbReference>
<dbReference type="InterPro" id="IPR050832">
    <property type="entry name" value="Bact_Acetyltransf"/>
</dbReference>
<accession>A0A840IYT6</accession>
<evidence type="ECO:0000256" key="2">
    <source>
        <dbReference type="ARBA" id="ARBA00023315"/>
    </source>
</evidence>
<evidence type="ECO:0000313" key="5">
    <source>
        <dbReference type="Proteomes" id="UP000581769"/>
    </source>
</evidence>
<evidence type="ECO:0000313" key="4">
    <source>
        <dbReference type="EMBL" id="MBB4686990.1"/>
    </source>
</evidence>
<gene>
    <name evidence="4" type="ORF">BJY18_004475</name>
</gene>
<keyword evidence="1 4" id="KW-0808">Transferase</keyword>